<dbReference type="PROSITE" id="PS50240">
    <property type="entry name" value="TRYPSIN_DOM"/>
    <property type="match status" value="1"/>
</dbReference>
<dbReference type="CDD" id="cd00190">
    <property type="entry name" value="Tryp_SPc"/>
    <property type="match status" value="1"/>
</dbReference>
<dbReference type="PANTHER" id="PTHR24260">
    <property type="match status" value="1"/>
</dbReference>
<accession>A0AAD7ZH59</accession>
<sequence length="313" mass="34527">MNITEGDVCNLGDGRKGLCRPLSKCSPVLQRLQTFREKPVRCSFMGHEEVVCCDDKQSLSLRKSEQDFREYSNEIPVRVNPHIIEGEDTEPGDFPHMAALGYVDPEEPNKLAWNCGGTLISDKYVLTAAHCVVHTKRKKSPVRVMLGAVDIDNPDYLAEKHHVKNIIIHPNYSIATAFSDNIQPACLYSKEDVPKAGLKITGWGSTSKSPSVTHFTGSVLFCSVLKCDTFYRNIKKVDKGVQDNMVCAVDPEGRQDTCGGDSGGPLQILTPESNIYFIVGITSIGPSVCAGETPGIYTRVSKYVDWVEKQVWG</sequence>
<organism evidence="10 11">
    <name type="scientific">Diploptera punctata</name>
    <name type="common">Pacific beetle cockroach</name>
    <dbReference type="NCBI Taxonomy" id="6984"/>
    <lineage>
        <taxon>Eukaryota</taxon>
        <taxon>Metazoa</taxon>
        <taxon>Ecdysozoa</taxon>
        <taxon>Arthropoda</taxon>
        <taxon>Hexapoda</taxon>
        <taxon>Insecta</taxon>
        <taxon>Pterygota</taxon>
        <taxon>Neoptera</taxon>
        <taxon>Polyneoptera</taxon>
        <taxon>Dictyoptera</taxon>
        <taxon>Blattodea</taxon>
        <taxon>Blaberoidea</taxon>
        <taxon>Blaberidae</taxon>
        <taxon>Diplopterinae</taxon>
        <taxon>Diploptera</taxon>
    </lineage>
</organism>
<comment type="similarity">
    <text evidence="6">Belongs to the peptidase S1 family. CLIP subfamily.</text>
</comment>
<dbReference type="InterPro" id="IPR033116">
    <property type="entry name" value="TRYPSIN_SER"/>
</dbReference>
<evidence type="ECO:0000256" key="7">
    <source>
        <dbReference type="RuleBase" id="RU363034"/>
    </source>
</evidence>
<dbReference type="AlphaFoldDB" id="A0AAD7ZH59"/>
<dbReference type="GO" id="GO:0004252">
    <property type="term" value="F:serine-type endopeptidase activity"/>
    <property type="evidence" value="ECO:0007669"/>
    <property type="project" value="InterPro"/>
</dbReference>
<dbReference type="PROSITE" id="PS00134">
    <property type="entry name" value="TRYPSIN_HIS"/>
    <property type="match status" value="1"/>
</dbReference>
<evidence type="ECO:0000256" key="6">
    <source>
        <dbReference type="ARBA" id="ARBA00024195"/>
    </source>
</evidence>
<dbReference type="InterPro" id="IPR043504">
    <property type="entry name" value="Peptidase_S1_PA_chymotrypsin"/>
</dbReference>
<reference evidence="10" key="1">
    <citation type="journal article" date="2023" name="IScience">
        <title>Live-bearing cockroach genome reveals convergent evolutionary mechanisms linked to viviparity in insects and beyond.</title>
        <authorList>
            <person name="Fouks B."/>
            <person name="Harrison M.C."/>
            <person name="Mikhailova A.A."/>
            <person name="Marchal E."/>
            <person name="English S."/>
            <person name="Carruthers M."/>
            <person name="Jennings E.C."/>
            <person name="Chiamaka E.L."/>
            <person name="Frigard R.A."/>
            <person name="Pippel M."/>
            <person name="Attardo G.M."/>
            <person name="Benoit J.B."/>
            <person name="Bornberg-Bauer E."/>
            <person name="Tobe S.S."/>
        </authorList>
    </citation>
    <scope>NUCLEOTIDE SEQUENCE</scope>
    <source>
        <strain evidence="10">Stay&amp;Tobe</strain>
    </source>
</reference>
<keyword evidence="11" id="KW-1185">Reference proteome</keyword>
<dbReference type="GO" id="GO:0005576">
    <property type="term" value="C:extracellular region"/>
    <property type="evidence" value="ECO:0007669"/>
    <property type="project" value="UniProtKB-SubCell"/>
</dbReference>
<gene>
    <name evidence="10" type="ORF">L9F63_003940</name>
</gene>
<evidence type="ECO:0000256" key="2">
    <source>
        <dbReference type="ARBA" id="ARBA00022525"/>
    </source>
</evidence>
<dbReference type="InterPro" id="IPR018114">
    <property type="entry name" value="TRYPSIN_HIS"/>
</dbReference>
<evidence type="ECO:0000313" key="11">
    <source>
        <dbReference type="Proteomes" id="UP001233999"/>
    </source>
</evidence>
<reference evidence="10" key="2">
    <citation type="submission" date="2023-05" db="EMBL/GenBank/DDBJ databases">
        <authorList>
            <person name="Fouks B."/>
        </authorList>
    </citation>
    <scope>NUCLEOTIDE SEQUENCE</scope>
    <source>
        <strain evidence="10">Stay&amp;Tobe</strain>
        <tissue evidence="10">Testes</tissue>
    </source>
</reference>
<dbReference type="PROSITE" id="PS00135">
    <property type="entry name" value="TRYPSIN_SER"/>
    <property type="match status" value="1"/>
</dbReference>
<dbReference type="FunFam" id="2.40.10.10:FF:000054">
    <property type="entry name" value="Complement C1r subcomponent"/>
    <property type="match status" value="1"/>
</dbReference>
<keyword evidence="7" id="KW-0378">Hydrolase</keyword>
<dbReference type="GO" id="GO:0006508">
    <property type="term" value="P:proteolysis"/>
    <property type="evidence" value="ECO:0007669"/>
    <property type="project" value="UniProtKB-KW"/>
</dbReference>
<proteinExistence type="inferred from homology"/>
<evidence type="ECO:0000259" key="8">
    <source>
        <dbReference type="PROSITE" id="PS50240"/>
    </source>
</evidence>
<evidence type="ECO:0000256" key="4">
    <source>
        <dbReference type="ARBA" id="ARBA00023157"/>
    </source>
</evidence>
<dbReference type="PANTHER" id="PTHR24260:SF147">
    <property type="entry name" value="EG:BACR7A4.3 PROTEIN-RELATED"/>
    <property type="match status" value="1"/>
</dbReference>
<evidence type="ECO:0000256" key="5">
    <source>
        <dbReference type="ARBA" id="ARBA00023180"/>
    </source>
</evidence>
<evidence type="ECO:0000313" key="10">
    <source>
        <dbReference type="EMBL" id="KAJ9580416.1"/>
    </source>
</evidence>
<dbReference type="SUPFAM" id="SSF50494">
    <property type="entry name" value="Trypsin-like serine proteases"/>
    <property type="match status" value="1"/>
</dbReference>
<keyword evidence="2" id="KW-0964">Secreted</keyword>
<feature type="domain" description="Peptidase S1" evidence="8">
    <location>
        <begin position="83"/>
        <end position="312"/>
    </location>
</feature>
<dbReference type="InterPro" id="IPR001254">
    <property type="entry name" value="Trypsin_dom"/>
</dbReference>
<feature type="domain" description="Clip" evidence="9">
    <location>
        <begin position="8"/>
        <end position="53"/>
    </location>
</feature>
<dbReference type="InterPro" id="IPR022700">
    <property type="entry name" value="CLIP"/>
</dbReference>
<protein>
    <submittedName>
        <fullName evidence="10">Uncharacterized protein</fullName>
    </submittedName>
</protein>
<evidence type="ECO:0000256" key="3">
    <source>
        <dbReference type="ARBA" id="ARBA00022729"/>
    </source>
</evidence>
<dbReference type="InterPro" id="IPR009003">
    <property type="entry name" value="Peptidase_S1_PA"/>
</dbReference>
<name>A0AAD7ZH59_DIPPU</name>
<dbReference type="SMART" id="SM00020">
    <property type="entry name" value="Tryp_SPc"/>
    <property type="match status" value="1"/>
</dbReference>
<comment type="caution">
    <text evidence="10">The sequence shown here is derived from an EMBL/GenBank/DDBJ whole genome shotgun (WGS) entry which is preliminary data.</text>
</comment>
<comment type="subcellular location">
    <subcellularLocation>
        <location evidence="1">Secreted</location>
    </subcellularLocation>
</comment>
<evidence type="ECO:0000259" key="9">
    <source>
        <dbReference type="PROSITE" id="PS51888"/>
    </source>
</evidence>
<dbReference type="Pfam" id="PF00089">
    <property type="entry name" value="Trypsin"/>
    <property type="match status" value="1"/>
</dbReference>
<evidence type="ECO:0000256" key="1">
    <source>
        <dbReference type="ARBA" id="ARBA00004613"/>
    </source>
</evidence>
<keyword evidence="5" id="KW-0325">Glycoprotein</keyword>
<keyword evidence="7" id="KW-0645">Protease</keyword>
<keyword evidence="4" id="KW-1015">Disulfide bond</keyword>
<dbReference type="PROSITE" id="PS51888">
    <property type="entry name" value="CLIP"/>
    <property type="match status" value="1"/>
</dbReference>
<dbReference type="Proteomes" id="UP001233999">
    <property type="component" value="Unassembled WGS sequence"/>
</dbReference>
<keyword evidence="7" id="KW-0720">Serine protease</keyword>
<dbReference type="InterPro" id="IPR051333">
    <property type="entry name" value="CLIP_Serine_Protease"/>
</dbReference>
<dbReference type="Gene3D" id="2.40.10.10">
    <property type="entry name" value="Trypsin-like serine proteases"/>
    <property type="match status" value="2"/>
</dbReference>
<keyword evidence="3" id="KW-0732">Signal</keyword>
<dbReference type="EMBL" id="JASPKZ010008340">
    <property type="protein sequence ID" value="KAJ9580416.1"/>
    <property type="molecule type" value="Genomic_DNA"/>
</dbReference>